<evidence type="ECO:0000256" key="1">
    <source>
        <dbReference type="SAM" id="Phobius"/>
    </source>
</evidence>
<keyword evidence="1" id="KW-0812">Transmembrane</keyword>
<sequence length="27" mass="3206">MIEIQINMIGFILVNVIYFLYSINETN</sequence>
<keyword evidence="1" id="KW-1133">Transmembrane helix</keyword>
<gene>
    <name evidence="2" type="ORF">METZ01_LOCUS244998</name>
</gene>
<reference evidence="2" key="1">
    <citation type="submission" date="2018-05" db="EMBL/GenBank/DDBJ databases">
        <authorList>
            <person name="Lanie J.A."/>
            <person name="Ng W.-L."/>
            <person name="Kazmierczak K.M."/>
            <person name="Andrzejewski T.M."/>
            <person name="Davidsen T.M."/>
            <person name="Wayne K.J."/>
            <person name="Tettelin H."/>
            <person name="Glass J.I."/>
            <person name="Rusch D."/>
            <person name="Podicherti R."/>
            <person name="Tsui H.-C.T."/>
            <person name="Winkler M.E."/>
        </authorList>
    </citation>
    <scope>NUCLEOTIDE SEQUENCE</scope>
</reference>
<dbReference type="AlphaFoldDB" id="A0A382HXL7"/>
<name>A0A382HXL7_9ZZZZ</name>
<keyword evidence="1" id="KW-0472">Membrane</keyword>
<organism evidence="2">
    <name type="scientific">marine metagenome</name>
    <dbReference type="NCBI Taxonomy" id="408172"/>
    <lineage>
        <taxon>unclassified sequences</taxon>
        <taxon>metagenomes</taxon>
        <taxon>ecological metagenomes</taxon>
    </lineage>
</organism>
<protein>
    <submittedName>
        <fullName evidence="2">Uncharacterized protein</fullName>
    </submittedName>
</protein>
<feature type="transmembrane region" description="Helical" evidence="1">
    <location>
        <begin position="6"/>
        <end position="23"/>
    </location>
</feature>
<dbReference type="EMBL" id="UINC01063964">
    <property type="protein sequence ID" value="SVB92144.1"/>
    <property type="molecule type" value="Genomic_DNA"/>
</dbReference>
<evidence type="ECO:0000313" key="2">
    <source>
        <dbReference type="EMBL" id="SVB92144.1"/>
    </source>
</evidence>
<proteinExistence type="predicted"/>
<accession>A0A382HXL7</accession>